<evidence type="ECO:0000259" key="2">
    <source>
        <dbReference type="PROSITE" id="PS51192"/>
    </source>
</evidence>
<proteinExistence type="predicted"/>
<dbReference type="Gene3D" id="3.40.50.300">
    <property type="entry name" value="P-loop containing nucleotide triphosphate hydrolases"/>
    <property type="match status" value="2"/>
</dbReference>
<comment type="caution">
    <text evidence="3">The sequence shown here is derived from an EMBL/GenBank/DDBJ whole genome shotgun (WGS) entry which is preliminary data.</text>
</comment>
<feature type="domain" description="Helicase ATP-binding" evidence="2">
    <location>
        <begin position="782"/>
        <end position="1027"/>
    </location>
</feature>
<dbReference type="EMBL" id="JTHE03000112">
    <property type="protein sequence ID" value="MCM1985105.1"/>
    <property type="molecule type" value="Genomic_DNA"/>
</dbReference>
<gene>
    <name evidence="3" type="ORF">QQ91_0019990</name>
</gene>
<dbReference type="SUPFAM" id="SSF52540">
    <property type="entry name" value="P-loop containing nucleoside triphosphate hydrolases"/>
    <property type="match status" value="2"/>
</dbReference>
<name>A0ABD4TAA1_9CYAN</name>
<reference evidence="3 4" key="1">
    <citation type="journal article" date="2015" name="Genome Announc.">
        <title>Draft Genome Sequence of Filamentous Marine Cyanobacterium Lyngbya confervoides Strain BDU141951.</title>
        <authorList>
            <person name="Chandrababunaidu M.M."/>
            <person name="Sen D."/>
            <person name="Tripathy S."/>
        </authorList>
    </citation>
    <scope>NUCLEOTIDE SEQUENCE [LARGE SCALE GENOMIC DNA]</scope>
    <source>
        <strain evidence="3 4">BDU141951</strain>
    </source>
</reference>
<dbReference type="InterPro" id="IPR027417">
    <property type="entry name" value="P-loop_NTPase"/>
</dbReference>
<dbReference type="Proteomes" id="UP000031561">
    <property type="component" value="Unassembled WGS sequence"/>
</dbReference>
<dbReference type="Gene3D" id="3.40.50.10810">
    <property type="entry name" value="Tandem AAA-ATPase domain"/>
    <property type="match status" value="1"/>
</dbReference>
<dbReference type="InterPro" id="IPR000330">
    <property type="entry name" value="SNF2_N"/>
</dbReference>
<dbReference type="InterPro" id="IPR014001">
    <property type="entry name" value="Helicase_ATP-bd"/>
</dbReference>
<dbReference type="SUPFAM" id="SSF53335">
    <property type="entry name" value="S-adenosyl-L-methionine-dependent methyltransferases"/>
    <property type="match status" value="1"/>
</dbReference>
<dbReference type="PROSITE" id="PS51192">
    <property type="entry name" value="HELICASE_ATP_BIND_1"/>
    <property type="match status" value="1"/>
</dbReference>
<dbReference type="Pfam" id="PF00271">
    <property type="entry name" value="Helicase_C"/>
    <property type="match status" value="1"/>
</dbReference>
<dbReference type="CDD" id="cd02440">
    <property type="entry name" value="AdoMet_MTases"/>
    <property type="match status" value="1"/>
</dbReference>
<dbReference type="PANTHER" id="PTHR41313:SF1">
    <property type="entry name" value="DNA METHYLASE ADENINE-SPECIFIC DOMAIN-CONTAINING PROTEIN"/>
    <property type="match status" value="1"/>
</dbReference>
<keyword evidence="4" id="KW-1185">Reference proteome</keyword>
<dbReference type="InterPro" id="IPR038718">
    <property type="entry name" value="SNF2-like_sf"/>
</dbReference>
<dbReference type="RefSeq" id="WP_166283468.1">
    <property type="nucleotide sequence ID" value="NZ_JTHE03000112.1"/>
</dbReference>
<evidence type="ECO:0000313" key="4">
    <source>
        <dbReference type="Proteomes" id="UP000031561"/>
    </source>
</evidence>
<dbReference type="InterPro" id="IPR052933">
    <property type="entry name" value="DNA_Protect_Modify"/>
</dbReference>
<accession>A0ABD4TAA1</accession>
<feature type="region of interest" description="Disordered" evidence="1">
    <location>
        <begin position="1574"/>
        <end position="1596"/>
    </location>
</feature>
<evidence type="ECO:0000313" key="3">
    <source>
        <dbReference type="EMBL" id="MCM1985105.1"/>
    </source>
</evidence>
<dbReference type="InterPro" id="IPR001650">
    <property type="entry name" value="Helicase_C-like"/>
</dbReference>
<dbReference type="InterPro" id="IPR029063">
    <property type="entry name" value="SAM-dependent_MTases_sf"/>
</dbReference>
<organism evidence="3 4">
    <name type="scientific">Lyngbya confervoides BDU141951</name>
    <dbReference type="NCBI Taxonomy" id="1574623"/>
    <lineage>
        <taxon>Bacteria</taxon>
        <taxon>Bacillati</taxon>
        <taxon>Cyanobacteriota</taxon>
        <taxon>Cyanophyceae</taxon>
        <taxon>Oscillatoriophycideae</taxon>
        <taxon>Oscillatoriales</taxon>
        <taxon>Microcoleaceae</taxon>
        <taxon>Lyngbya</taxon>
    </lineage>
</organism>
<evidence type="ECO:0000256" key="1">
    <source>
        <dbReference type="SAM" id="MobiDB-lite"/>
    </source>
</evidence>
<dbReference type="Gene3D" id="3.40.50.150">
    <property type="entry name" value="Vaccinia Virus protein VP39"/>
    <property type="match status" value="1"/>
</dbReference>
<dbReference type="Pfam" id="PF00176">
    <property type="entry name" value="SNF2-rel_dom"/>
    <property type="match status" value="1"/>
</dbReference>
<sequence>MGNFQFSPDFKLPQGAKRRAIANIQAIRLLKDLEKQGRPATEEEQVVLAKYVGWGGLPQIFNPEPQDSWQGVATELREVLERDEYDAAFESVLNAHYTRPEVIRELYQGLQQLGFSGGRILEPSLGTGNFLGHLPMELSRQSQVTGIELDSITGRIAQQLYPDHEIYVQGFQETPLPKDSFDLAISNVPFGDYKIADPEYDALNLRIHNYFFARSLDRVRPGGLVAFITSTGTLQSKSGKGFRVWLAERANLVGAMRLPGEVFKETAGTEVTTDLIILQKLAPDIPSQEQRWIDLADTSIQDADGNVLQTNEYYIHHPEMMLGELADDKLHPGRLALVSDGQEIGEAMQKAFKSLPRNLYRRNFFLDLPIERTEFRLPVSPDCPIKQFGYGVQDDELWQRRGDWLYPANLRGKTTERVKGMIQVRDAVQQVFEVQLQGGSDDELQAAQVILNQTYDDFVQRLGRLSETANIRAFQEDPDAQLLIALEQLNKETGELEKTDVFSERTVRPRLIKRSAETPQEALLSSLNEYGSVVPGYMAQLLGEREQDALAALVQQKLVFQDPTSFRWLTEDEYLSGEVRRKLAIAQTAAQSDPRFQVNVEALQSVQPRDLGPGEIEVRLGAPWIPTEVIADFAQDLLEVRAEDAKIEVSHSSEYAVWAIEFPYQLRSNARNNSVYGTSEITALELIELSLNLKDAAVYQNNPDGTRSIDTQPTLAARLKQQQVQDQFKIWIWQDFERSEKLCQLYNELYNGSVVRQFRNPNLEMPGSSAEIELRPHQKDAVWRILQSDASLLAHVVGAGKTFTMIAGALELRRLNLAQKPMIVVPNHMLGQFTRELYQLYPNAKVLAPTEKDTQKNKRKQLMARIATGDWDAVIVTHSAFTRLPVSKAEQRKYLQDQLDELNQILGERETRRGNGVVKQLARERQKLKQQLAKVNQSNKDDGVTFEQLGIDALFVDEAHFWKNLGRASKLRNIAGLSNTNSQRAMDALIKTRLVRRRGGRLIFATGTPISNSIAEMYTMQRFLQPETLKEKKINSFDAWVGNFAEKVTAPEIDPTGRFKTKTRLTRFTNVPELMTLFRDVADIRTAEQLKLPRPEAERFTLACGASPLQLQYMTRLIERAEAVAAKRVEPDEDNMLWVTTDGRRAALDPRLIAPQLPDYPHSKVNQAIANIHAIWQATAKQQLTQMVFCDMGTPKQGKEDEPVPFSVYQHIRAGLIHRGVPAEDIAFIHDAATSKDKELLYTRLREGQTRILLGSTEKCGVGMNIQTRLIAEHHLDPPWRPADIEQREGRILRQGNQNPQVMILTYVTQGRDGQLGFDSYSWQTLARKAEMVAQVMNGETAARSVDDISSQALTFDEVKAIATGNLLIIEKANVDNRVSELARYQQVFMNERYTAQRQLNVLPGVIADYQEKIRRYQQDLTLRQPTQGDAFHISIGSKVYRKRKEAGAILLSFMHQAIASGKTGTQTLGQFAGFELAARVTGWGGTFQLRSPSSTVYEPEMRDTPQSLMRSFESTLDKIPDFLYLAEQKLAQSEASLATLSQEIDKPFEYEQEYQQQLQRQFEINKELGLFKDDEQGVSDPSVETEQEQDLKSEDQQTFVDLESLASSDRDWDWNAVEMDWEHDAVCAPSPEVQAAIAQLFDNEALERDAVSEDQPEKGLQELVDSDAEIPVDENTLNRLRCWYFYAQALERPYLDRIQEVGQEFKQGVPLSEQAIHTMEEDKSTYSQAIAQMIRDAHQILNAVGQSLANERVYAGQTYALSCSSGGELTVIKQGRDVILRATAFHVTSTKAVKQDFQAFQQFCEHLNKSQVRKASINAN</sequence>
<dbReference type="PANTHER" id="PTHR41313">
    <property type="entry name" value="ADENINE-SPECIFIC METHYLTRANSFERASE"/>
    <property type="match status" value="1"/>
</dbReference>
<dbReference type="SMART" id="SM00487">
    <property type="entry name" value="DEXDc"/>
    <property type="match status" value="1"/>
</dbReference>
<dbReference type="PRINTS" id="PR00507">
    <property type="entry name" value="N12N6MTFRASE"/>
</dbReference>
<protein>
    <submittedName>
        <fullName evidence="3">SNF2-related protein</fullName>
    </submittedName>
</protein>